<dbReference type="OrthoDB" id="273538at2759"/>
<gene>
    <name evidence="2" type="ORF">LdCL_250021400</name>
</gene>
<dbReference type="AlphaFoldDB" id="A0A3Q8ICE6"/>
<feature type="region of interest" description="Disordered" evidence="1">
    <location>
        <begin position="297"/>
        <end position="330"/>
    </location>
</feature>
<reference evidence="2 3" key="1">
    <citation type="journal article" date="2018" name="Sci. Rep.">
        <title>A complete Leishmania donovani reference genome identifies novel genetic variations associated with virulence.</title>
        <authorList>
            <person name="Lypaczewski P."/>
            <person name="Hoshizaki J."/>
            <person name="Zhang W.-W."/>
            <person name="McCall L.-I."/>
            <person name="Torcivia-Rodriguez J."/>
            <person name="Simonyan V."/>
            <person name="Kaur A."/>
            <person name="Dewar K."/>
            <person name="Matlashewski G."/>
        </authorList>
    </citation>
    <scope>NUCLEOTIDE SEQUENCE [LARGE SCALE GENOMIC DNA]</scope>
    <source>
        <strain evidence="2 3">LdCL</strain>
    </source>
</reference>
<dbReference type="Proteomes" id="UP000274082">
    <property type="component" value="Chromosome 25"/>
</dbReference>
<evidence type="ECO:0000256" key="1">
    <source>
        <dbReference type="SAM" id="MobiDB-lite"/>
    </source>
</evidence>
<feature type="region of interest" description="Disordered" evidence="1">
    <location>
        <begin position="453"/>
        <end position="502"/>
    </location>
</feature>
<dbReference type="VEuPathDB" id="TriTrypDB:LdBPK_251570.1"/>
<proteinExistence type="predicted"/>
<feature type="compositionally biased region" description="Low complexity" evidence="1">
    <location>
        <begin position="464"/>
        <end position="481"/>
    </location>
</feature>
<evidence type="ECO:0000313" key="2">
    <source>
        <dbReference type="EMBL" id="AYU79493.1"/>
    </source>
</evidence>
<name>A0A3Q8ICE6_LEIDO</name>
<accession>A0A3Q8ICE6</accession>
<sequence length="547" mass="58849">MEISSSSLKSFIEPLIDLIHGDLVLEDICCQRVAGAFVEHHEAALRRVVTSHTLPSGLEKAIESYCVRSYLLNAPELLTESREVAQMLQRLADTLFEAARAPNGEQQSGRHDIDSVCIEDEGARSPLAGVAEVKAGSAAYLLATSAEMIKEDVAALQTRLETQRCARLIDSLGEVVLGHIMYAAEQCAQQAQEYLDGASWHCTRVAHASYHAALHQFVKSAVEHREARKRERDAVQEAEVQALLFGSDHAMVEPATRDEGRYEVVEDDLVAVRESAQHHAPPAPPESPDTDFATQVQAAMESMPSSPQPPPQPLLKRPIPQTTSTSRGRVLHSVNDSVAEQCEALVHMTPPATLQGQQQQQSTLVQSSAPHSSTLAAAEGRTSAPVEPALSPEIVVDPFSLAAASSSLVTSSETEAPQENDNAARPPHRKLRKADTVFIGASETSVLRMMEHANDDDGSESCHLLSTPTSASASMPSSTLPIGAQRPHDSGGTTGGTVPSATSSSVAAVDAWEGVRRCLQRQDAEPRSYFLCGATHRFEPCVARGFF</sequence>
<feature type="compositionally biased region" description="Low complexity" evidence="1">
    <location>
        <begin position="353"/>
        <end position="368"/>
    </location>
</feature>
<dbReference type="VEuPathDB" id="TriTrypDB:LDHU3_25.1940"/>
<evidence type="ECO:0000313" key="3">
    <source>
        <dbReference type="Proteomes" id="UP000274082"/>
    </source>
</evidence>
<feature type="region of interest" description="Disordered" evidence="1">
    <location>
        <begin position="353"/>
        <end position="384"/>
    </location>
</feature>
<dbReference type="EMBL" id="CP029524">
    <property type="protein sequence ID" value="AYU79493.1"/>
    <property type="molecule type" value="Genomic_DNA"/>
</dbReference>
<keyword evidence="3" id="KW-1185">Reference proteome</keyword>
<protein>
    <submittedName>
        <fullName evidence="2">Uncharacterized protein</fullName>
    </submittedName>
</protein>
<organism evidence="2 3">
    <name type="scientific">Leishmania donovani</name>
    <dbReference type="NCBI Taxonomy" id="5661"/>
    <lineage>
        <taxon>Eukaryota</taxon>
        <taxon>Discoba</taxon>
        <taxon>Euglenozoa</taxon>
        <taxon>Kinetoplastea</taxon>
        <taxon>Metakinetoplastina</taxon>
        <taxon>Trypanosomatida</taxon>
        <taxon>Trypanosomatidae</taxon>
        <taxon>Leishmaniinae</taxon>
        <taxon>Leishmania</taxon>
    </lineage>
</organism>
<feature type="region of interest" description="Disordered" evidence="1">
    <location>
        <begin position="410"/>
        <end position="434"/>
    </location>
</feature>
<dbReference type="VEuPathDB" id="TriTrypDB:LdCL_250021400"/>